<evidence type="ECO:0000256" key="10">
    <source>
        <dbReference type="SAM" id="MobiDB-lite"/>
    </source>
</evidence>
<evidence type="ECO:0000256" key="3">
    <source>
        <dbReference type="ARBA" id="ARBA00012551"/>
    </source>
</evidence>
<dbReference type="EC" id="3.6.4.12" evidence="3"/>
<keyword evidence="6 9" id="KW-0238">DNA-binding</keyword>
<dbReference type="PANTHER" id="PTHR11630:SF47">
    <property type="entry name" value="DNA HELICASE MCM8"/>
    <property type="match status" value="1"/>
</dbReference>
<dbReference type="CDD" id="cd22247">
    <property type="entry name" value="MCM8_WHD"/>
    <property type="match status" value="1"/>
</dbReference>
<dbReference type="InterPro" id="IPR012340">
    <property type="entry name" value="NA-bd_OB-fold"/>
</dbReference>
<organism evidence="12 13">
    <name type="scientific">Coccomyxa viridis</name>
    <dbReference type="NCBI Taxonomy" id="1274662"/>
    <lineage>
        <taxon>Eukaryota</taxon>
        <taxon>Viridiplantae</taxon>
        <taxon>Chlorophyta</taxon>
        <taxon>core chlorophytes</taxon>
        <taxon>Trebouxiophyceae</taxon>
        <taxon>Trebouxiophyceae incertae sedis</taxon>
        <taxon>Coccomyxaceae</taxon>
        <taxon>Coccomyxa</taxon>
    </lineage>
</organism>
<dbReference type="SUPFAM" id="SSF52540">
    <property type="entry name" value="P-loop containing nucleoside triphosphate hydrolases"/>
    <property type="match status" value="1"/>
</dbReference>
<evidence type="ECO:0000256" key="1">
    <source>
        <dbReference type="ARBA" id="ARBA00004123"/>
    </source>
</evidence>
<dbReference type="Pfam" id="PF25051">
    <property type="entry name" value="WHD_MCM8"/>
    <property type="match status" value="1"/>
</dbReference>
<comment type="catalytic activity">
    <reaction evidence="8">
        <text>ATP + H2O = ADP + phosphate + H(+)</text>
        <dbReference type="Rhea" id="RHEA:13065"/>
        <dbReference type="ChEBI" id="CHEBI:15377"/>
        <dbReference type="ChEBI" id="CHEBI:15378"/>
        <dbReference type="ChEBI" id="CHEBI:30616"/>
        <dbReference type="ChEBI" id="CHEBI:43474"/>
        <dbReference type="ChEBI" id="CHEBI:456216"/>
        <dbReference type="EC" id="3.6.4.12"/>
    </reaction>
</comment>
<comment type="similarity">
    <text evidence="2 9">Belongs to the MCM family.</text>
</comment>
<comment type="caution">
    <text evidence="12">The sequence shown here is derived from an EMBL/GenBank/DDBJ whole genome shotgun (WGS) entry which is preliminary data.</text>
</comment>
<dbReference type="Pfam" id="PF17855">
    <property type="entry name" value="MCM_lid"/>
    <property type="match status" value="1"/>
</dbReference>
<evidence type="ECO:0000256" key="7">
    <source>
        <dbReference type="ARBA" id="ARBA00023242"/>
    </source>
</evidence>
<dbReference type="InterPro" id="IPR001208">
    <property type="entry name" value="MCM_dom"/>
</dbReference>
<keyword evidence="4 9" id="KW-0547">Nucleotide-binding</keyword>
<dbReference type="PANTHER" id="PTHR11630">
    <property type="entry name" value="DNA REPLICATION LICENSING FACTOR MCM FAMILY MEMBER"/>
    <property type="match status" value="1"/>
</dbReference>
<keyword evidence="13" id="KW-1185">Reference proteome</keyword>
<dbReference type="SMART" id="SM00350">
    <property type="entry name" value="MCM"/>
    <property type="match status" value="1"/>
</dbReference>
<feature type="domain" description="MCM C-terminal AAA(+) ATPase" evidence="11">
    <location>
        <begin position="126"/>
        <end position="324"/>
    </location>
</feature>
<dbReference type="PROSITE" id="PS50051">
    <property type="entry name" value="MCM_2"/>
    <property type="match status" value="1"/>
</dbReference>
<protein>
    <recommendedName>
        <fullName evidence="3">DNA helicase</fullName>
        <ecNumber evidence="3">3.6.4.12</ecNumber>
    </recommendedName>
</protein>
<evidence type="ECO:0000313" key="13">
    <source>
        <dbReference type="Proteomes" id="UP001497392"/>
    </source>
</evidence>
<dbReference type="PRINTS" id="PR01657">
    <property type="entry name" value="MCMFAMILY"/>
</dbReference>
<dbReference type="Pfam" id="PF00493">
    <property type="entry name" value="MCM"/>
    <property type="match status" value="1"/>
</dbReference>
<dbReference type="Gene3D" id="2.40.50.140">
    <property type="entry name" value="Nucleic acid-binding proteins"/>
    <property type="match status" value="1"/>
</dbReference>
<dbReference type="InterPro" id="IPR056875">
    <property type="entry name" value="MCM8/REC_WHD"/>
</dbReference>
<evidence type="ECO:0000256" key="2">
    <source>
        <dbReference type="ARBA" id="ARBA00008010"/>
    </source>
</evidence>
<dbReference type="InterPro" id="IPR027417">
    <property type="entry name" value="P-loop_NTPase"/>
</dbReference>
<proteinExistence type="inferred from homology"/>
<feature type="compositionally biased region" description="Basic and acidic residues" evidence="10">
    <location>
        <begin position="320"/>
        <end position="332"/>
    </location>
</feature>
<evidence type="ECO:0000256" key="4">
    <source>
        <dbReference type="ARBA" id="ARBA00022741"/>
    </source>
</evidence>
<gene>
    <name evidence="12" type="primary">g3873</name>
    <name evidence="12" type="ORF">VP750_LOCUS3305</name>
</gene>
<accession>A0ABP1FRR6</accession>
<evidence type="ECO:0000256" key="8">
    <source>
        <dbReference type="ARBA" id="ARBA00047995"/>
    </source>
</evidence>
<comment type="subcellular location">
    <subcellularLocation>
        <location evidence="1">Nucleus</location>
    </subcellularLocation>
</comment>
<dbReference type="Gene3D" id="3.40.50.300">
    <property type="entry name" value="P-loop containing nucleotide triphosphate hydrolases"/>
    <property type="match status" value="1"/>
</dbReference>
<evidence type="ECO:0000256" key="5">
    <source>
        <dbReference type="ARBA" id="ARBA00022840"/>
    </source>
</evidence>
<reference evidence="12 13" key="1">
    <citation type="submission" date="2024-06" db="EMBL/GenBank/DDBJ databases">
        <authorList>
            <person name="Kraege A."/>
            <person name="Thomma B."/>
        </authorList>
    </citation>
    <scope>NUCLEOTIDE SEQUENCE [LARGE SCALE GENOMIC DNA]</scope>
</reference>
<feature type="region of interest" description="Disordered" evidence="10">
    <location>
        <begin position="320"/>
        <end position="341"/>
    </location>
</feature>
<dbReference type="EMBL" id="CAXHTA020000005">
    <property type="protein sequence ID" value="CAL5221646.1"/>
    <property type="molecule type" value="Genomic_DNA"/>
</dbReference>
<dbReference type="Proteomes" id="UP001497392">
    <property type="component" value="Unassembled WGS sequence"/>
</dbReference>
<evidence type="ECO:0000256" key="6">
    <source>
        <dbReference type="ARBA" id="ARBA00023125"/>
    </source>
</evidence>
<dbReference type="InterPro" id="IPR031327">
    <property type="entry name" value="MCM"/>
</dbReference>
<keyword evidence="7" id="KW-0539">Nucleus</keyword>
<dbReference type="InterPro" id="IPR041562">
    <property type="entry name" value="MCM_lid"/>
</dbReference>
<sequence>MTQDLMPLGNAVAAERMSTVEIELHGSLAGGCAPGNTVTCVGLVKVLKTETATGDVGDGKKALFLLYVEANSISLGADLTQYVAPDARARAACCGSLITKPSLVPGFSTKDLTFIIKFHEEFQGRQFAHLVQFLCPAVPGYGLVKAGLVLALLGGVEKPDGASHFRGALHVLLCGSAGTPQNELLQAVAHASPRSQTIDGSSPGAAGGLLGAVKKDSVTADYLAEAGPLAAANHGVCCIQHLEKLTVHHAALQEAVQAGHLAVSKHGVSACLPAQTAIVAVASPAGGQLAAAKTLQENVKLAPSFLASFDLIYELKDQQSMHTDTGGRHEESASESEPGARLPLEQQLQACASATANPVPVQLLRKYIAYAQTYVTPVPSAEAKEALQSFYLRARREGSRTVAGLDPDLRVLETLIRIAEARARADLRQEVTLADAEDAIELVQFSLFAGSPEEAAMRDFRPAGSRRTSKQARSEAKRFLVALEKRCQLAVTSEVSVAQLHALGININLSVPDMDAFIDQLNDAGAPLLLVPSMR</sequence>
<evidence type="ECO:0000313" key="12">
    <source>
        <dbReference type="EMBL" id="CAL5221646.1"/>
    </source>
</evidence>
<keyword evidence="5 9" id="KW-0067">ATP-binding</keyword>
<evidence type="ECO:0000259" key="11">
    <source>
        <dbReference type="PROSITE" id="PS50051"/>
    </source>
</evidence>
<evidence type="ECO:0000256" key="9">
    <source>
        <dbReference type="RuleBase" id="RU004070"/>
    </source>
</evidence>
<name>A0ABP1FRR6_9CHLO</name>